<dbReference type="SMART" id="SM00320">
    <property type="entry name" value="WD40"/>
    <property type="match status" value="6"/>
</dbReference>
<protein>
    <submittedName>
        <fullName evidence="3">WD40 repeat-like protein</fullName>
    </submittedName>
</protein>
<dbReference type="KEGG" id="cput:CONPUDRAFT_161258"/>
<dbReference type="GeneID" id="19204502"/>
<dbReference type="SUPFAM" id="SSF50978">
    <property type="entry name" value="WD40 repeat-like"/>
    <property type="match status" value="1"/>
</dbReference>
<dbReference type="EMBL" id="JH711573">
    <property type="protein sequence ID" value="EIW86524.1"/>
    <property type="molecule type" value="Genomic_DNA"/>
</dbReference>
<dbReference type="SUPFAM" id="SSF75011">
    <property type="entry name" value="3-carboxy-cis,cis-mucoante lactonizing enzyme"/>
    <property type="match status" value="1"/>
</dbReference>
<evidence type="ECO:0000256" key="2">
    <source>
        <dbReference type="SAM" id="MobiDB-lite"/>
    </source>
</evidence>
<dbReference type="InterPro" id="IPR046351">
    <property type="entry name" value="UTP4"/>
</dbReference>
<dbReference type="AlphaFoldDB" id="A0A5M3N624"/>
<dbReference type="RefSeq" id="XP_007763311.1">
    <property type="nucleotide sequence ID" value="XM_007765121.1"/>
</dbReference>
<name>A0A5M3N624_CONPW</name>
<dbReference type="Pfam" id="PF00400">
    <property type="entry name" value="WD40"/>
    <property type="match status" value="3"/>
</dbReference>
<dbReference type="GO" id="GO:0034455">
    <property type="term" value="C:t-UTP complex"/>
    <property type="evidence" value="ECO:0007669"/>
    <property type="project" value="TreeGrafter"/>
</dbReference>
<dbReference type="OMA" id="STYITEW"/>
<feature type="repeat" description="WD" evidence="1">
    <location>
        <begin position="242"/>
        <end position="264"/>
    </location>
</feature>
<keyword evidence="1" id="KW-0853">WD repeat</keyword>
<dbReference type="InterPro" id="IPR036322">
    <property type="entry name" value="WD40_repeat_dom_sf"/>
</dbReference>
<comment type="caution">
    <text evidence="3">The sequence shown here is derived from an EMBL/GenBank/DDBJ whole genome shotgun (WGS) entry which is preliminary data.</text>
</comment>
<feature type="compositionally biased region" description="Acidic residues" evidence="2">
    <location>
        <begin position="226"/>
        <end position="238"/>
    </location>
</feature>
<dbReference type="InterPro" id="IPR001680">
    <property type="entry name" value="WD40_rpt"/>
</dbReference>
<sequence length="876" mass="95284">MDQSLPSLAPPPLSVHRCRFVDFTPSPITALAFPPSPLPRLSGKRTGKDRERETKDNFGTLAVGHANGNIELYEWTAEEGRVQAPQGWQPVKTLVGPCLSKIDSMAFVLRYPDAMSPDASPTWSELRLFSSGGGSELVEWDLQKGCIKRTISSQGGAIWCIAANPASSLLALGCEDGSVRLLSLTADTLEHHRRFDRVKCRVLSIAWGPPVPSQPRRNKPSRGAEDDSDSDDDEEDWSDSWLVTGGSDSSMRKWDVASGRVLDRMSTDKIRGERTLVWAVSVLGDGTIISGDSLGTVKFWDHITCTQLHSFTAHGADVLCMTVGPDGTSVYTSGVDQKVIQFSYVTTTSGSSAPAISSASGRWTQSTSRRMHSHDVRALAMWPPYAPLPPAHKRKARTVAPILVSGGLDMSVVLTPALAAKATSSAAAPCMVNPIANGVVMTFEDSYYRRIGYSAKICFSRQARLVASMHESGVTIWRVLKTPTLDDIVQAVDNDQPEPKGGWEKALDMELNVRTNLIAIALSDNGRWLVASDMYESRLFQLTTTPNGTIKPKRVRSFASVLQAHLSSNGKSKAPTSTGATSFTFTPDSSKLMMATATQPRILYMDLSTEEPSVLRRFDQHLERSRRVAGRIQRGVSKEAGIDEPEESNSSAGSELSSVVRLAVSPDGQWAASADDSGRINVYNLDSLQYHTTLPSLPLSPSTLSFIPNAPHTLLATLPNNTIHAFDVENGDVPSWSKELNARLPQNFTGAFDPVLGVLFDPVASCVQTNGVAPEDTAPSSKDALFWGSTWVCRIKLDWEGSWRGPRKRRKSTSGPRPGVHTVGQDGQHLKMVTQYRPILGADFFGPGELVVVERPLVDVLSKLPPAYFKPKYGAT</sequence>
<feature type="compositionally biased region" description="Basic and acidic residues" evidence="2">
    <location>
        <begin position="46"/>
        <end position="55"/>
    </location>
</feature>
<dbReference type="PANTHER" id="PTHR44163:SF1">
    <property type="entry name" value="U3 SMALL NUCLEOLAR RNA-ASSOCIATED PROTEIN 4 HOMOLOG"/>
    <property type="match status" value="1"/>
</dbReference>
<dbReference type="GO" id="GO:0032040">
    <property type="term" value="C:small-subunit processome"/>
    <property type="evidence" value="ECO:0007669"/>
    <property type="project" value="TreeGrafter"/>
</dbReference>
<evidence type="ECO:0000256" key="1">
    <source>
        <dbReference type="PROSITE-ProRule" id="PRU00221"/>
    </source>
</evidence>
<gene>
    <name evidence="3" type="ORF">CONPUDRAFT_161258</name>
</gene>
<evidence type="ECO:0000313" key="4">
    <source>
        <dbReference type="Proteomes" id="UP000053558"/>
    </source>
</evidence>
<dbReference type="InterPro" id="IPR015943">
    <property type="entry name" value="WD40/YVTN_repeat-like_dom_sf"/>
</dbReference>
<feature type="region of interest" description="Disordered" evidence="2">
    <location>
        <begin position="636"/>
        <end position="655"/>
    </location>
</feature>
<dbReference type="GO" id="GO:0000462">
    <property type="term" value="P:maturation of SSU-rRNA from tricistronic rRNA transcript (SSU-rRNA, 5.8S rRNA, LSU-rRNA)"/>
    <property type="evidence" value="ECO:0007669"/>
    <property type="project" value="InterPro"/>
</dbReference>
<dbReference type="PROSITE" id="PS50082">
    <property type="entry name" value="WD_REPEATS_2"/>
    <property type="match status" value="1"/>
</dbReference>
<organism evidence="3 4">
    <name type="scientific">Coniophora puteana (strain RWD-64-598)</name>
    <name type="common">Brown rot fungus</name>
    <dbReference type="NCBI Taxonomy" id="741705"/>
    <lineage>
        <taxon>Eukaryota</taxon>
        <taxon>Fungi</taxon>
        <taxon>Dikarya</taxon>
        <taxon>Basidiomycota</taxon>
        <taxon>Agaricomycotina</taxon>
        <taxon>Agaricomycetes</taxon>
        <taxon>Agaricomycetidae</taxon>
        <taxon>Boletales</taxon>
        <taxon>Coniophorineae</taxon>
        <taxon>Coniophoraceae</taxon>
        <taxon>Coniophora</taxon>
    </lineage>
</organism>
<feature type="region of interest" description="Disordered" evidence="2">
    <location>
        <begin position="211"/>
        <end position="250"/>
    </location>
</feature>
<dbReference type="GO" id="GO:0030686">
    <property type="term" value="C:90S preribosome"/>
    <property type="evidence" value="ECO:0007669"/>
    <property type="project" value="InterPro"/>
</dbReference>
<dbReference type="PANTHER" id="PTHR44163">
    <property type="entry name" value="U3 SMALL NUCLEOLAR RNA-ASSOCIATED PROTEIN 4 HOMOLOG"/>
    <property type="match status" value="1"/>
</dbReference>
<reference evidence="4" key="1">
    <citation type="journal article" date="2012" name="Science">
        <title>The Paleozoic origin of enzymatic lignin decomposition reconstructed from 31 fungal genomes.</title>
        <authorList>
            <person name="Floudas D."/>
            <person name="Binder M."/>
            <person name="Riley R."/>
            <person name="Barry K."/>
            <person name="Blanchette R.A."/>
            <person name="Henrissat B."/>
            <person name="Martinez A.T."/>
            <person name="Otillar R."/>
            <person name="Spatafora J.W."/>
            <person name="Yadav J.S."/>
            <person name="Aerts A."/>
            <person name="Benoit I."/>
            <person name="Boyd A."/>
            <person name="Carlson A."/>
            <person name="Copeland A."/>
            <person name="Coutinho P.M."/>
            <person name="de Vries R.P."/>
            <person name="Ferreira P."/>
            <person name="Findley K."/>
            <person name="Foster B."/>
            <person name="Gaskell J."/>
            <person name="Glotzer D."/>
            <person name="Gorecki P."/>
            <person name="Heitman J."/>
            <person name="Hesse C."/>
            <person name="Hori C."/>
            <person name="Igarashi K."/>
            <person name="Jurgens J.A."/>
            <person name="Kallen N."/>
            <person name="Kersten P."/>
            <person name="Kohler A."/>
            <person name="Kuees U."/>
            <person name="Kumar T.K.A."/>
            <person name="Kuo A."/>
            <person name="LaButti K."/>
            <person name="Larrondo L.F."/>
            <person name="Lindquist E."/>
            <person name="Ling A."/>
            <person name="Lombard V."/>
            <person name="Lucas S."/>
            <person name="Lundell T."/>
            <person name="Martin R."/>
            <person name="McLaughlin D.J."/>
            <person name="Morgenstern I."/>
            <person name="Morin E."/>
            <person name="Murat C."/>
            <person name="Nagy L.G."/>
            <person name="Nolan M."/>
            <person name="Ohm R.A."/>
            <person name="Patyshakuliyeva A."/>
            <person name="Rokas A."/>
            <person name="Ruiz-Duenas F.J."/>
            <person name="Sabat G."/>
            <person name="Salamov A."/>
            <person name="Samejima M."/>
            <person name="Schmutz J."/>
            <person name="Slot J.C."/>
            <person name="St John F."/>
            <person name="Stenlid J."/>
            <person name="Sun H."/>
            <person name="Sun S."/>
            <person name="Syed K."/>
            <person name="Tsang A."/>
            <person name="Wiebenga A."/>
            <person name="Young D."/>
            <person name="Pisabarro A."/>
            <person name="Eastwood D.C."/>
            <person name="Martin F."/>
            <person name="Cullen D."/>
            <person name="Grigoriev I.V."/>
            <person name="Hibbett D.S."/>
        </authorList>
    </citation>
    <scope>NUCLEOTIDE SEQUENCE [LARGE SCALE GENOMIC DNA]</scope>
    <source>
        <strain evidence="4">RWD-64-598 SS2</strain>
    </source>
</reference>
<keyword evidence="4" id="KW-1185">Reference proteome</keyword>
<proteinExistence type="predicted"/>
<feature type="region of interest" description="Disordered" evidence="2">
    <location>
        <begin position="804"/>
        <end position="826"/>
    </location>
</feature>
<accession>A0A5M3N624</accession>
<dbReference type="GO" id="GO:0003723">
    <property type="term" value="F:RNA binding"/>
    <property type="evidence" value="ECO:0007669"/>
    <property type="project" value="TreeGrafter"/>
</dbReference>
<dbReference type="OrthoDB" id="8883818at2759"/>
<dbReference type="Gene3D" id="2.130.10.10">
    <property type="entry name" value="YVTN repeat-like/Quinoprotein amine dehydrogenase"/>
    <property type="match status" value="3"/>
</dbReference>
<feature type="region of interest" description="Disordered" evidence="2">
    <location>
        <begin position="34"/>
        <end position="55"/>
    </location>
</feature>
<dbReference type="Proteomes" id="UP000053558">
    <property type="component" value="Unassembled WGS sequence"/>
</dbReference>
<evidence type="ECO:0000313" key="3">
    <source>
        <dbReference type="EMBL" id="EIW86524.1"/>
    </source>
</evidence>